<dbReference type="RefSeq" id="WP_118643411.1">
    <property type="nucleotide sequence ID" value="NZ_CP060635.1"/>
</dbReference>
<evidence type="ECO:0000256" key="2">
    <source>
        <dbReference type="ARBA" id="ARBA00023315"/>
    </source>
</evidence>
<keyword evidence="5" id="KW-1185">Reference proteome</keyword>
<reference evidence="4 5" key="1">
    <citation type="submission" date="2020-08" db="EMBL/GenBank/DDBJ databases">
        <authorList>
            <person name="Liu C."/>
            <person name="Sun Q."/>
        </authorList>
    </citation>
    <scope>NUCLEOTIDE SEQUENCE [LARGE SCALE GENOMIC DNA]</scope>
    <source>
        <strain evidence="4 5">NSJ-29</strain>
    </source>
</reference>
<dbReference type="PROSITE" id="PS51186">
    <property type="entry name" value="GNAT"/>
    <property type="match status" value="1"/>
</dbReference>
<evidence type="ECO:0000256" key="1">
    <source>
        <dbReference type="ARBA" id="ARBA00022679"/>
    </source>
</evidence>
<dbReference type="SUPFAM" id="SSF55729">
    <property type="entry name" value="Acyl-CoA N-acyltransferases (Nat)"/>
    <property type="match status" value="1"/>
</dbReference>
<name>A0A7G9G8J1_9FIRM</name>
<dbReference type="KEGG" id="whj:H9Q79_09100"/>
<gene>
    <name evidence="4" type="ORF">H9Q79_09100</name>
</gene>
<dbReference type="Proteomes" id="UP000515860">
    <property type="component" value="Chromosome"/>
</dbReference>
<dbReference type="Gene3D" id="3.40.630.30">
    <property type="match status" value="1"/>
</dbReference>
<dbReference type="GO" id="GO:0016747">
    <property type="term" value="F:acyltransferase activity, transferring groups other than amino-acyl groups"/>
    <property type="evidence" value="ECO:0007669"/>
    <property type="project" value="InterPro"/>
</dbReference>
<dbReference type="InterPro" id="IPR056935">
    <property type="entry name" value="Rv0428c-like_C"/>
</dbReference>
<feature type="domain" description="N-acetyltransferase" evidence="3">
    <location>
        <begin position="116"/>
        <end position="250"/>
    </location>
</feature>
<protein>
    <submittedName>
        <fullName evidence="4">GNAT family N-acetyltransferase</fullName>
    </submittedName>
</protein>
<organism evidence="4 5">
    <name type="scientific">Wansuia hejianensis</name>
    <dbReference type="NCBI Taxonomy" id="2763667"/>
    <lineage>
        <taxon>Bacteria</taxon>
        <taxon>Bacillati</taxon>
        <taxon>Bacillota</taxon>
        <taxon>Clostridia</taxon>
        <taxon>Lachnospirales</taxon>
        <taxon>Lachnospiraceae</taxon>
        <taxon>Wansuia</taxon>
    </lineage>
</organism>
<proteinExistence type="predicted"/>
<keyword evidence="1 4" id="KW-0808">Transferase</keyword>
<evidence type="ECO:0000259" key="3">
    <source>
        <dbReference type="PROSITE" id="PS51186"/>
    </source>
</evidence>
<evidence type="ECO:0000313" key="4">
    <source>
        <dbReference type="EMBL" id="QNM07123.1"/>
    </source>
</evidence>
<dbReference type="Pfam" id="PF24553">
    <property type="entry name" value="Rv0428c_C"/>
    <property type="match status" value="1"/>
</dbReference>
<dbReference type="PANTHER" id="PTHR43420:SF12">
    <property type="entry name" value="N-ACETYLTRANSFERASE DOMAIN-CONTAINING PROTEIN"/>
    <property type="match status" value="1"/>
</dbReference>
<dbReference type="EMBL" id="CP060635">
    <property type="protein sequence ID" value="QNM07123.1"/>
    <property type="molecule type" value="Genomic_DNA"/>
</dbReference>
<dbReference type="InterPro" id="IPR000182">
    <property type="entry name" value="GNAT_dom"/>
</dbReference>
<dbReference type="CDD" id="cd04301">
    <property type="entry name" value="NAT_SF"/>
    <property type="match status" value="1"/>
</dbReference>
<dbReference type="PANTHER" id="PTHR43420">
    <property type="entry name" value="ACETYLTRANSFERASE"/>
    <property type="match status" value="1"/>
</dbReference>
<sequence length="250" mass="28848">MNPMIKTIEDLSLNAWPSHQIQIYDGWLLRFSYFYTHRTNSVEQIGLSAIPIDEKISYCEDVYRKWGTPAVFKISPLVAPDFDRLLARKGYMTQHTTNVMTHCFKDVPHQEDGITVDTSAFIPSTWIDALFALKGTTNVMHRLVVPSMYRAIPKETICASIHDGSRIVATGLGILDRDFIGVYAIHVHPDYRRKHYASAICRTILAGGYRKGAKHAYLQVVEDNESAIRLYESLGFSYLYKYWFRLKYFY</sequence>
<keyword evidence="2" id="KW-0012">Acyltransferase</keyword>
<dbReference type="AlphaFoldDB" id="A0A7G9G8J1"/>
<dbReference type="InterPro" id="IPR016181">
    <property type="entry name" value="Acyl_CoA_acyltransferase"/>
</dbReference>
<dbReference type="InterPro" id="IPR050680">
    <property type="entry name" value="YpeA/RimI_acetyltransf"/>
</dbReference>
<accession>A0A7G9G8J1</accession>
<evidence type="ECO:0000313" key="5">
    <source>
        <dbReference type="Proteomes" id="UP000515860"/>
    </source>
</evidence>